<name>A0AAE0CGB6_9CHLO</name>
<sequence length="322" mass="34779">MADLSEIISDAVVAKLQQSQSENTVSAGSVQPLEVTAHSEEQLEEKPVVDATVTDATVLEGSQEPRMNLPDGMLACVPLSTDRRDLSGWMDTPSPPFSEAEPVLSVEVDNPGTPEKEPKLKEPMTPTPNASRLQLAKKEMKTVTIPLNLLGDLLLDLLSTHRVDLVDLIEAGPHGVDLFYKALTLLGVPLTAYISAGGTVSGSPALLLSPAVTTYALMVNKHVVDAVLYDYHHSPGGRGVAPPVWMDITEWSLEEQSSMLDRDCLAAWFEVQRSQWYADQCHNERNILALGPPSVPSTSHATPSSSTTMVPTVTMALRPILQ</sequence>
<evidence type="ECO:0000313" key="3">
    <source>
        <dbReference type="Proteomes" id="UP001190700"/>
    </source>
</evidence>
<feature type="region of interest" description="Disordered" evidence="1">
    <location>
        <begin position="109"/>
        <end position="128"/>
    </location>
</feature>
<dbReference type="EMBL" id="LGRX02023509">
    <property type="protein sequence ID" value="KAK3254501.1"/>
    <property type="molecule type" value="Genomic_DNA"/>
</dbReference>
<dbReference type="AlphaFoldDB" id="A0AAE0CGB6"/>
<protein>
    <submittedName>
        <fullName evidence="2">Uncharacterized protein</fullName>
    </submittedName>
</protein>
<dbReference type="Proteomes" id="UP001190700">
    <property type="component" value="Unassembled WGS sequence"/>
</dbReference>
<feature type="compositionally biased region" description="Polar residues" evidence="1">
    <location>
        <begin position="18"/>
        <end position="29"/>
    </location>
</feature>
<keyword evidence="3" id="KW-1185">Reference proteome</keyword>
<evidence type="ECO:0000256" key="1">
    <source>
        <dbReference type="SAM" id="MobiDB-lite"/>
    </source>
</evidence>
<reference evidence="2 3" key="1">
    <citation type="journal article" date="2015" name="Genome Biol. Evol.">
        <title>Comparative Genomics of a Bacterivorous Green Alga Reveals Evolutionary Causalities and Consequences of Phago-Mixotrophic Mode of Nutrition.</title>
        <authorList>
            <person name="Burns J.A."/>
            <person name="Paasch A."/>
            <person name="Narechania A."/>
            <person name="Kim E."/>
        </authorList>
    </citation>
    <scope>NUCLEOTIDE SEQUENCE [LARGE SCALE GENOMIC DNA]</scope>
    <source>
        <strain evidence="2 3">PLY_AMNH</strain>
    </source>
</reference>
<comment type="caution">
    <text evidence="2">The sequence shown here is derived from an EMBL/GenBank/DDBJ whole genome shotgun (WGS) entry which is preliminary data.</text>
</comment>
<evidence type="ECO:0000313" key="2">
    <source>
        <dbReference type="EMBL" id="KAK3254501.1"/>
    </source>
</evidence>
<feature type="region of interest" description="Disordered" evidence="1">
    <location>
        <begin position="18"/>
        <end position="44"/>
    </location>
</feature>
<gene>
    <name evidence="2" type="ORF">CYMTET_36281</name>
</gene>
<proteinExistence type="predicted"/>
<accession>A0AAE0CGB6</accession>
<organism evidence="2 3">
    <name type="scientific">Cymbomonas tetramitiformis</name>
    <dbReference type="NCBI Taxonomy" id="36881"/>
    <lineage>
        <taxon>Eukaryota</taxon>
        <taxon>Viridiplantae</taxon>
        <taxon>Chlorophyta</taxon>
        <taxon>Pyramimonadophyceae</taxon>
        <taxon>Pyramimonadales</taxon>
        <taxon>Pyramimonadaceae</taxon>
        <taxon>Cymbomonas</taxon>
    </lineage>
</organism>